<evidence type="ECO:0000313" key="4">
    <source>
        <dbReference type="Proteomes" id="UP001630127"/>
    </source>
</evidence>
<name>A0ABD2Y9S8_9GENT</name>
<dbReference type="EMBL" id="JBJUIK010000014">
    <property type="protein sequence ID" value="KAL3504229.1"/>
    <property type="molecule type" value="Genomic_DNA"/>
</dbReference>
<reference evidence="2 4" key="1">
    <citation type="submission" date="2024-11" db="EMBL/GenBank/DDBJ databases">
        <title>A near-complete genome assembly of Cinchona calisaya.</title>
        <authorList>
            <person name="Lian D.C."/>
            <person name="Zhao X.W."/>
            <person name="Wei L."/>
        </authorList>
    </citation>
    <scope>NUCLEOTIDE SEQUENCE [LARGE SCALE GENOMIC DNA]</scope>
    <source>
        <tissue evidence="2">Nenye</tissue>
    </source>
</reference>
<comment type="caution">
    <text evidence="2">The sequence shown here is derived from an EMBL/GenBank/DDBJ whole genome shotgun (WGS) entry which is preliminary data.</text>
</comment>
<evidence type="ECO:0000313" key="2">
    <source>
        <dbReference type="EMBL" id="KAL3504223.1"/>
    </source>
</evidence>
<dbReference type="InterPro" id="IPR029480">
    <property type="entry name" value="Transpos_assoc"/>
</dbReference>
<sequence length="109" mass="12826">MDKSWMLLTNSQSKDYLKKVNDFIEFAKHSMGDENTIPCPCKKCMNSNRRTLRQVKSHLNHSGIDKSYVFWVHHGKTLDDEDDDHVNVDLKNDVALILYMRMTMMLFSK</sequence>
<dbReference type="AlphaFoldDB" id="A0ABD2Y9S8"/>
<proteinExistence type="predicted"/>
<evidence type="ECO:0000259" key="1">
    <source>
        <dbReference type="Pfam" id="PF13963"/>
    </source>
</evidence>
<gene>
    <name evidence="2" type="ORF">ACH5RR_034064</name>
    <name evidence="3" type="ORF">ACH5RR_034070</name>
</gene>
<dbReference type="EMBL" id="JBJUIK010000014">
    <property type="protein sequence ID" value="KAL3504223.1"/>
    <property type="molecule type" value="Genomic_DNA"/>
</dbReference>
<feature type="domain" description="Transposase-associated" evidence="1">
    <location>
        <begin position="3"/>
        <end position="75"/>
    </location>
</feature>
<keyword evidence="4" id="KW-1185">Reference proteome</keyword>
<accession>A0ABD2Y9S8</accession>
<protein>
    <recommendedName>
        <fullName evidence="1">Transposase-associated domain-containing protein</fullName>
    </recommendedName>
</protein>
<dbReference type="Pfam" id="PF13963">
    <property type="entry name" value="Transpos_assoc"/>
    <property type="match status" value="1"/>
</dbReference>
<organism evidence="2 4">
    <name type="scientific">Cinchona calisaya</name>
    <dbReference type="NCBI Taxonomy" id="153742"/>
    <lineage>
        <taxon>Eukaryota</taxon>
        <taxon>Viridiplantae</taxon>
        <taxon>Streptophyta</taxon>
        <taxon>Embryophyta</taxon>
        <taxon>Tracheophyta</taxon>
        <taxon>Spermatophyta</taxon>
        <taxon>Magnoliopsida</taxon>
        <taxon>eudicotyledons</taxon>
        <taxon>Gunneridae</taxon>
        <taxon>Pentapetalae</taxon>
        <taxon>asterids</taxon>
        <taxon>lamiids</taxon>
        <taxon>Gentianales</taxon>
        <taxon>Rubiaceae</taxon>
        <taxon>Cinchonoideae</taxon>
        <taxon>Cinchoneae</taxon>
        <taxon>Cinchona</taxon>
    </lineage>
</organism>
<evidence type="ECO:0000313" key="3">
    <source>
        <dbReference type="EMBL" id="KAL3504229.1"/>
    </source>
</evidence>
<dbReference type="Proteomes" id="UP001630127">
    <property type="component" value="Unassembled WGS sequence"/>
</dbReference>